<organism evidence="1">
    <name type="scientific">Hymenolepis diminuta</name>
    <name type="common">Rat tapeworm</name>
    <dbReference type="NCBI Taxonomy" id="6216"/>
    <lineage>
        <taxon>Eukaryota</taxon>
        <taxon>Metazoa</taxon>
        <taxon>Spiralia</taxon>
        <taxon>Lophotrochozoa</taxon>
        <taxon>Platyhelminthes</taxon>
        <taxon>Cestoda</taxon>
        <taxon>Eucestoda</taxon>
        <taxon>Cyclophyllidea</taxon>
        <taxon>Hymenolepididae</taxon>
        <taxon>Hymenolepis</taxon>
    </lineage>
</organism>
<dbReference type="WBParaSite" id="HDID_0000357901-mRNA-1">
    <property type="protein sequence ID" value="HDID_0000357901-mRNA-1"/>
    <property type="gene ID" value="HDID_0000357901"/>
</dbReference>
<reference evidence="1" key="1">
    <citation type="submission" date="2017-02" db="UniProtKB">
        <authorList>
            <consortium name="WormBaseParasite"/>
        </authorList>
    </citation>
    <scope>IDENTIFICATION</scope>
</reference>
<evidence type="ECO:0000313" key="1">
    <source>
        <dbReference type="WBParaSite" id="HDID_0000357901-mRNA-1"/>
    </source>
</evidence>
<proteinExistence type="predicted"/>
<name>A0A0R3SFG1_HYMDI</name>
<dbReference type="AlphaFoldDB" id="A0A0R3SFG1"/>
<protein>
    <submittedName>
        <fullName evidence="1">Transcriptional regulator</fullName>
    </submittedName>
</protein>
<accession>A0A0R3SFG1</accession>
<sequence length="31" mass="3588">MILRQDAFIIDNTCITHLNSMNPERLNTLLS</sequence>